<gene>
    <name evidence="2" type="ORF">HRUBRA_02276</name>
</gene>
<evidence type="ECO:0000313" key="3">
    <source>
        <dbReference type="Proteomes" id="UP000029640"/>
    </source>
</evidence>
<sequence length="305" mass="35100">MAPSPRREKSAGPPEAAMLVALRAEHRHIAAVMALLSQQLNAIERGDLVDTHVLYEIMDYMVTWPDRFHHPREDLIYDHVAEVDQGMAGEVRELERDHDHMAREGREVLYVIERWRAGELSGREVVDKGRGYVRRAHEHMNLEEDEVFPLIDAVLTRSDWRDLEAEDSLNPAADPVFGRRVQREFRHLARKVRRSLRHGVEQGAVIEWVGIEALLESWEVMTMAWQGGATITGDHLRSSLREATYIVLDRPLQAPLLCAANNARLTLSWLEELSQLSRDTVADLTRVNRERKDRLRLLRRAGAPR</sequence>
<dbReference type="EMBL" id="AUVB01000068">
    <property type="protein sequence ID" value="KGE03135.1"/>
    <property type="molecule type" value="Genomic_DNA"/>
</dbReference>
<accession>A0A095VP54</accession>
<dbReference type="AlphaFoldDB" id="A0A095VP54"/>
<dbReference type="Pfam" id="PF01814">
    <property type="entry name" value="Hemerythrin"/>
    <property type="match status" value="1"/>
</dbReference>
<reference evidence="2 3" key="1">
    <citation type="journal article" date="2014" name="Genome Announc.">
        <title>Genome Sequence of Gammaproteobacterial Pseudohaliea rubra Type Strain DSM 19751, Isolated from Coastal Seawater of the Mediterranean Sea.</title>
        <authorList>
            <person name="Spring S."/>
            <person name="Fiebig A."/>
            <person name="Riedel T."/>
            <person name="Goker M."/>
            <person name="Klenk H.P."/>
        </authorList>
    </citation>
    <scope>NUCLEOTIDE SEQUENCE [LARGE SCALE GENOMIC DNA]</scope>
    <source>
        <strain evidence="2 3">DSM 19751</strain>
    </source>
</reference>
<dbReference type="PANTHER" id="PTHR39966:SF1">
    <property type="entry name" value="HEMERYTHRIN-LIKE DOMAIN-CONTAINING PROTEIN"/>
    <property type="match status" value="1"/>
</dbReference>
<dbReference type="OrthoDB" id="7349010at2"/>
<comment type="caution">
    <text evidence="2">The sequence shown here is derived from an EMBL/GenBank/DDBJ whole genome shotgun (WGS) entry which is preliminary data.</text>
</comment>
<proteinExistence type="predicted"/>
<evidence type="ECO:0000313" key="2">
    <source>
        <dbReference type="EMBL" id="KGE03135.1"/>
    </source>
</evidence>
<dbReference type="GO" id="GO:0005886">
    <property type="term" value="C:plasma membrane"/>
    <property type="evidence" value="ECO:0007669"/>
    <property type="project" value="TreeGrafter"/>
</dbReference>
<dbReference type="HOGENOM" id="CLU_911554_0_0_6"/>
<organism evidence="2 3">
    <name type="scientific">Pseudohaliea rubra DSM 19751</name>
    <dbReference type="NCBI Taxonomy" id="1265313"/>
    <lineage>
        <taxon>Bacteria</taxon>
        <taxon>Pseudomonadati</taxon>
        <taxon>Pseudomonadota</taxon>
        <taxon>Gammaproteobacteria</taxon>
        <taxon>Cellvibrionales</taxon>
        <taxon>Halieaceae</taxon>
        <taxon>Pseudohaliea</taxon>
    </lineage>
</organism>
<dbReference type="STRING" id="1265313.HRUBRA_02276"/>
<protein>
    <recommendedName>
        <fullName evidence="1">Hemerythrin-like domain-containing protein</fullName>
    </recommendedName>
</protein>
<dbReference type="RefSeq" id="WP_035517946.1">
    <property type="nucleotide sequence ID" value="NZ_KN234794.1"/>
</dbReference>
<keyword evidence="3" id="KW-1185">Reference proteome</keyword>
<dbReference type="InterPro" id="IPR012312">
    <property type="entry name" value="Hemerythrin-like"/>
</dbReference>
<name>A0A095VP54_9GAMM</name>
<feature type="domain" description="Hemerythrin-like" evidence="1">
    <location>
        <begin position="20"/>
        <end position="151"/>
    </location>
</feature>
<dbReference type="Proteomes" id="UP000029640">
    <property type="component" value="Unassembled WGS sequence"/>
</dbReference>
<evidence type="ECO:0000259" key="1">
    <source>
        <dbReference type="Pfam" id="PF01814"/>
    </source>
</evidence>
<dbReference type="Gene3D" id="1.20.120.520">
    <property type="entry name" value="nmb1532 protein domain like"/>
    <property type="match status" value="1"/>
</dbReference>
<dbReference type="PANTHER" id="PTHR39966">
    <property type="entry name" value="BLL2471 PROTEIN-RELATED"/>
    <property type="match status" value="1"/>
</dbReference>
<dbReference type="eggNOG" id="COG3945">
    <property type="taxonomic scope" value="Bacteria"/>
</dbReference>